<evidence type="ECO:0000313" key="1">
    <source>
        <dbReference type="EMBL" id="KAK2955262.1"/>
    </source>
</evidence>
<accession>A0ABQ9XUV1</accession>
<reference evidence="1 2" key="1">
    <citation type="journal article" date="2022" name="bioRxiv">
        <title>Genomics of Preaxostyla Flagellates Illuminates Evolutionary Transitions and the Path Towards Mitochondrial Loss.</title>
        <authorList>
            <person name="Novak L.V.F."/>
            <person name="Treitli S.C."/>
            <person name="Pyrih J."/>
            <person name="Halakuc P."/>
            <person name="Pipaliya S.V."/>
            <person name="Vacek V."/>
            <person name="Brzon O."/>
            <person name="Soukal P."/>
            <person name="Eme L."/>
            <person name="Dacks J.B."/>
            <person name="Karnkowska A."/>
            <person name="Elias M."/>
            <person name="Hampl V."/>
        </authorList>
    </citation>
    <scope>NUCLEOTIDE SEQUENCE [LARGE SCALE GENOMIC DNA]</scope>
    <source>
        <strain evidence="1">NAU3</strain>
        <tissue evidence="1">Gut</tissue>
    </source>
</reference>
<proteinExistence type="predicted"/>
<protein>
    <submittedName>
        <fullName evidence="1">Uncharacterized protein</fullName>
    </submittedName>
</protein>
<dbReference type="Proteomes" id="UP001281761">
    <property type="component" value="Unassembled WGS sequence"/>
</dbReference>
<comment type="caution">
    <text evidence="1">The sequence shown here is derived from an EMBL/GenBank/DDBJ whole genome shotgun (WGS) entry which is preliminary data.</text>
</comment>
<gene>
    <name evidence="1" type="ORF">BLNAU_9814</name>
</gene>
<keyword evidence="2" id="KW-1185">Reference proteome</keyword>
<dbReference type="EMBL" id="JARBJD010000069">
    <property type="protein sequence ID" value="KAK2955262.1"/>
    <property type="molecule type" value="Genomic_DNA"/>
</dbReference>
<evidence type="ECO:0000313" key="2">
    <source>
        <dbReference type="Proteomes" id="UP001281761"/>
    </source>
</evidence>
<sequence length="297" mass="33983">MTSLTRFYGKSLSLPEHWVAYLQVVPSQQSRPFFSALQSWITDVGRCTRGFFLRFHRSPKDLIHGSLQPTQRVQTRRDLLVDFDRSPTTFVHAIVAAASHTILIQTRRNNIQDTHTIDHLLHALQYFQATNPPNPTHFFRFYTPVIRSLAVLSNQGWTGQIRSRAINILLQWQTRNIQNPAFSPNESAFLRQRKPEVDKDSQGPLKIPVSAIHPAALVSTTYSLVAPWAFANILHDKRDANKYEAILFLLGRPDVLVNTAKTDVAQLGINDILLVLLHAQFLTQEDRQIIFQTIQQF</sequence>
<name>A0ABQ9XUV1_9EUKA</name>
<organism evidence="1 2">
    <name type="scientific">Blattamonas nauphoetae</name>
    <dbReference type="NCBI Taxonomy" id="2049346"/>
    <lineage>
        <taxon>Eukaryota</taxon>
        <taxon>Metamonada</taxon>
        <taxon>Preaxostyla</taxon>
        <taxon>Oxymonadida</taxon>
        <taxon>Blattamonas</taxon>
    </lineage>
</organism>